<feature type="region of interest" description="Disordered" evidence="1">
    <location>
        <begin position="107"/>
        <end position="140"/>
    </location>
</feature>
<accession>A0A7C1CE53</accession>
<evidence type="ECO:0000313" key="2">
    <source>
        <dbReference type="EMBL" id="HDP15480.1"/>
    </source>
</evidence>
<evidence type="ECO:0000256" key="1">
    <source>
        <dbReference type="SAM" id="MobiDB-lite"/>
    </source>
</evidence>
<proteinExistence type="predicted"/>
<protein>
    <submittedName>
        <fullName evidence="2">Uncharacterized protein</fullName>
    </submittedName>
</protein>
<gene>
    <name evidence="2" type="ORF">ENN26_06900</name>
</gene>
<feature type="compositionally biased region" description="Basic residues" evidence="1">
    <location>
        <begin position="114"/>
        <end position="140"/>
    </location>
</feature>
<dbReference type="EMBL" id="DSAY01000123">
    <property type="protein sequence ID" value="HDP15480.1"/>
    <property type="molecule type" value="Genomic_DNA"/>
</dbReference>
<name>A0A7C1CE53_9CREN</name>
<sequence length="140" mass="15928">MPKPETVGAIIALITEDRDDFDAETIKGVIESTYELTSETRRVAVDLSAIKSILEDFISQGYVQKTGDKYLVTTQGRQAFKDMWKSLDPVTEAYFAGAYMYFEAKQKEAENKQHNTRNSHRKKGQRQHRAGKKAHPSSKQ</sequence>
<reference evidence="2" key="1">
    <citation type="journal article" date="2020" name="mSystems">
        <title>Genome- and Community-Level Interaction Insights into Carbon Utilization and Element Cycling Functions of Hydrothermarchaeota in Hydrothermal Sediment.</title>
        <authorList>
            <person name="Zhou Z."/>
            <person name="Liu Y."/>
            <person name="Xu W."/>
            <person name="Pan J."/>
            <person name="Luo Z.H."/>
            <person name="Li M."/>
        </authorList>
    </citation>
    <scope>NUCLEOTIDE SEQUENCE [LARGE SCALE GENOMIC DNA]</scope>
    <source>
        <strain evidence="2">SpSt-116</strain>
    </source>
</reference>
<dbReference type="AlphaFoldDB" id="A0A7C1CE53"/>
<comment type="caution">
    <text evidence="2">The sequence shown here is derived from an EMBL/GenBank/DDBJ whole genome shotgun (WGS) entry which is preliminary data.</text>
</comment>
<organism evidence="2">
    <name type="scientific">Thermofilum adornatum</name>
    <dbReference type="NCBI Taxonomy" id="1365176"/>
    <lineage>
        <taxon>Archaea</taxon>
        <taxon>Thermoproteota</taxon>
        <taxon>Thermoprotei</taxon>
        <taxon>Thermofilales</taxon>
        <taxon>Thermofilaceae</taxon>
        <taxon>Thermofilum</taxon>
    </lineage>
</organism>